<dbReference type="Pfam" id="PF10555">
    <property type="entry name" value="MraY_sig1"/>
    <property type="match status" value="1"/>
</dbReference>
<evidence type="ECO:0000256" key="4">
    <source>
        <dbReference type="ARBA" id="ARBA00022618"/>
    </source>
</evidence>
<dbReference type="PROSITE" id="PS01347">
    <property type="entry name" value="MRAY_1"/>
    <property type="match status" value="1"/>
</dbReference>
<feature type="transmembrane region" description="Helical" evidence="13">
    <location>
        <begin position="130"/>
        <end position="152"/>
    </location>
</feature>
<evidence type="ECO:0000256" key="1">
    <source>
        <dbReference type="ARBA" id="ARBA00004141"/>
    </source>
</evidence>
<keyword evidence="11 13" id="KW-0131">Cell cycle</keyword>
<dbReference type="RefSeq" id="WP_015707639.1">
    <property type="nucleotide sequence ID" value="NC_015578.1"/>
</dbReference>
<keyword evidence="17" id="KW-1185">Reference proteome</keyword>
<dbReference type="Pfam" id="PF00953">
    <property type="entry name" value="Glycos_transf_4"/>
    <property type="match status" value="1"/>
</dbReference>
<feature type="binding site" evidence="15">
    <location>
        <position position="266"/>
    </location>
    <ligand>
        <name>Mg(2+)</name>
        <dbReference type="ChEBI" id="CHEBI:18420"/>
    </ligand>
</feature>
<feature type="transmembrane region" description="Helical" evidence="13">
    <location>
        <begin position="172"/>
        <end position="192"/>
    </location>
</feature>
<keyword evidence="6 13" id="KW-0812">Transmembrane</keyword>
<evidence type="ECO:0000256" key="9">
    <source>
        <dbReference type="ARBA" id="ARBA00022989"/>
    </source>
</evidence>
<dbReference type="UniPathway" id="UPA00219"/>
<keyword evidence="12 13" id="KW-0961">Cell wall biogenesis/degradation</keyword>
<reference evidence="16 17" key="2">
    <citation type="journal article" date="2011" name="ISME J.">
        <title>RNA-seq reveals cooperative metabolic interactions between two termite-gut spirochete species in co-culture.</title>
        <authorList>
            <person name="Rosenthal A.Z."/>
            <person name="Matson E.G."/>
            <person name="Eldar A."/>
            <person name="Leadbetter J.R."/>
        </authorList>
    </citation>
    <scope>NUCLEOTIDE SEQUENCE [LARGE SCALE GENOMIC DNA]</scope>
    <source>
        <strain evidence="17">ATCC BAA-887 / DSM 12427 / ZAS-2</strain>
    </source>
</reference>
<dbReference type="NCBIfam" id="TIGR00445">
    <property type="entry name" value="mraY"/>
    <property type="match status" value="1"/>
</dbReference>
<organism evidence="16 17">
    <name type="scientific">Treponema primitia (strain ATCC BAA-887 / DSM 12427 / ZAS-2)</name>
    <dbReference type="NCBI Taxonomy" id="545694"/>
    <lineage>
        <taxon>Bacteria</taxon>
        <taxon>Pseudomonadati</taxon>
        <taxon>Spirochaetota</taxon>
        <taxon>Spirochaetia</taxon>
        <taxon>Spirochaetales</taxon>
        <taxon>Treponemataceae</taxon>
        <taxon>Treponema</taxon>
    </lineage>
</organism>
<dbReference type="EMBL" id="CP001843">
    <property type="protein sequence ID" value="AEF85585.1"/>
    <property type="molecule type" value="Genomic_DNA"/>
</dbReference>
<evidence type="ECO:0000256" key="15">
    <source>
        <dbReference type="PIRSR" id="PIRSR600715-1"/>
    </source>
</evidence>
<dbReference type="EC" id="2.7.8.13" evidence="13 14"/>
<evidence type="ECO:0000256" key="5">
    <source>
        <dbReference type="ARBA" id="ARBA00022679"/>
    </source>
</evidence>
<evidence type="ECO:0000256" key="11">
    <source>
        <dbReference type="ARBA" id="ARBA00023306"/>
    </source>
</evidence>
<comment type="similarity">
    <text evidence="2 13">Belongs to the glycosyltransferase 4 family. MraY subfamily.</text>
</comment>
<dbReference type="GO" id="GO:0008360">
    <property type="term" value="P:regulation of cell shape"/>
    <property type="evidence" value="ECO:0007669"/>
    <property type="project" value="UniProtKB-KW"/>
</dbReference>
<evidence type="ECO:0000256" key="10">
    <source>
        <dbReference type="ARBA" id="ARBA00023136"/>
    </source>
</evidence>
<keyword evidence="3 13" id="KW-0997">Cell inner membrane</keyword>
<reference evidence="17" key="1">
    <citation type="submission" date="2009-12" db="EMBL/GenBank/DDBJ databases">
        <title>Complete sequence of Treponema primitia strain ZAS-2.</title>
        <authorList>
            <person name="Tetu S.G."/>
            <person name="Matson E."/>
            <person name="Ren Q."/>
            <person name="Seshadri R."/>
            <person name="Elbourne L."/>
            <person name="Hassan K.A."/>
            <person name="Durkin A."/>
            <person name="Radune D."/>
            <person name="Mohamoud Y."/>
            <person name="Shay R."/>
            <person name="Jin S."/>
            <person name="Zhang X."/>
            <person name="Lucey K."/>
            <person name="Ballor N.R."/>
            <person name="Ottesen E."/>
            <person name="Rosenthal R."/>
            <person name="Allen A."/>
            <person name="Leadbetter J.R."/>
            <person name="Paulsen I.T."/>
        </authorList>
    </citation>
    <scope>NUCLEOTIDE SEQUENCE [LARGE SCALE GENOMIC DNA]</scope>
    <source>
        <strain evidence="17">ATCC BAA-887 / DSM 12427 / ZAS-2</strain>
    </source>
</reference>
<proteinExistence type="inferred from homology"/>
<dbReference type="GO" id="GO:0046872">
    <property type="term" value="F:metal ion binding"/>
    <property type="evidence" value="ECO:0007669"/>
    <property type="project" value="UniProtKB-KW"/>
</dbReference>
<comment type="catalytic activity">
    <reaction evidence="13">
        <text>UDP-N-acetyl-alpha-D-muramoyl-L-alanyl-gamma-D-glutamyl-meso-2,6-diaminopimeloyl-D-alanyl-D-alanine + di-trans,octa-cis-undecaprenyl phosphate = di-trans,octa-cis-undecaprenyl diphospho-N-acetyl-alpha-D-muramoyl-L-alanyl-D-glutamyl-meso-2,6-diaminopimeloyl-D-alanyl-D-alanine + UMP</text>
        <dbReference type="Rhea" id="RHEA:28386"/>
        <dbReference type="ChEBI" id="CHEBI:57865"/>
        <dbReference type="ChEBI" id="CHEBI:60392"/>
        <dbReference type="ChEBI" id="CHEBI:61386"/>
        <dbReference type="ChEBI" id="CHEBI:61387"/>
        <dbReference type="EC" id="2.7.8.13"/>
    </reaction>
</comment>
<feature type="transmembrane region" description="Helical" evidence="13">
    <location>
        <begin position="27"/>
        <end position="48"/>
    </location>
</feature>
<dbReference type="GO" id="GO:0005886">
    <property type="term" value="C:plasma membrane"/>
    <property type="evidence" value="ECO:0007669"/>
    <property type="project" value="UniProtKB-SubCell"/>
</dbReference>
<feature type="transmembrane region" description="Helical" evidence="13">
    <location>
        <begin position="262"/>
        <end position="283"/>
    </location>
</feature>
<accession>F5YGK5</accession>
<dbReference type="InterPro" id="IPR018480">
    <property type="entry name" value="PNAcMuramoyl-5peptid_Trfase_CS"/>
</dbReference>
<dbReference type="PANTHER" id="PTHR22926">
    <property type="entry name" value="PHOSPHO-N-ACETYLMURAMOYL-PENTAPEPTIDE-TRANSFERASE"/>
    <property type="match status" value="1"/>
</dbReference>
<dbReference type="STRING" id="545694.TREPR_2573"/>
<name>F5YGK5_TREPZ</name>
<evidence type="ECO:0000256" key="8">
    <source>
        <dbReference type="ARBA" id="ARBA00022984"/>
    </source>
</evidence>
<keyword evidence="8 13" id="KW-0573">Peptidoglycan synthesis</keyword>
<evidence type="ECO:0000256" key="2">
    <source>
        <dbReference type="ARBA" id="ARBA00005583"/>
    </source>
</evidence>
<dbReference type="GO" id="GO:0008963">
    <property type="term" value="F:phospho-N-acetylmuramoyl-pentapeptide-transferase activity"/>
    <property type="evidence" value="ECO:0007669"/>
    <property type="project" value="UniProtKB-UniRule"/>
</dbReference>
<protein>
    <recommendedName>
        <fullName evidence="13 14">Phospho-N-acetylmuramoyl-pentapeptide-transferase</fullName>
        <ecNumber evidence="13 14">2.7.8.13</ecNumber>
    </recommendedName>
    <alternativeName>
        <fullName evidence="13">UDP-MurNAc-pentapeptide phosphotransferase</fullName>
    </alternativeName>
</protein>
<evidence type="ECO:0000256" key="3">
    <source>
        <dbReference type="ARBA" id="ARBA00022519"/>
    </source>
</evidence>
<gene>
    <name evidence="13 16" type="primary">mraY</name>
    <name evidence="16" type="ordered locus">TREPR_2573</name>
</gene>
<feature type="transmembrane region" description="Helical" evidence="13">
    <location>
        <begin position="99"/>
        <end position="118"/>
    </location>
</feature>
<dbReference type="Proteomes" id="UP000009223">
    <property type="component" value="Chromosome"/>
</dbReference>
<keyword evidence="10 13" id="KW-0472">Membrane</keyword>
<evidence type="ECO:0000256" key="6">
    <source>
        <dbReference type="ARBA" id="ARBA00022692"/>
    </source>
</evidence>
<dbReference type="GO" id="GO:0051992">
    <property type="term" value="F:UDP-N-acetylmuramoyl-L-alanyl-D-glutamyl-meso-2,6-diaminopimelyl-D-alanyl-D-alanine:undecaprenyl-phosphate transferase activity"/>
    <property type="evidence" value="ECO:0007669"/>
    <property type="project" value="RHEA"/>
</dbReference>
<dbReference type="HAMAP" id="MF_00038">
    <property type="entry name" value="MraY"/>
    <property type="match status" value="1"/>
</dbReference>
<feature type="transmembrane region" description="Helical" evidence="13">
    <location>
        <begin position="289"/>
        <end position="310"/>
    </location>
</feature>
<dbReference type="PANTHER" id="PTHR22926:SF5">
    <property type="entry name" value="PHOSPHO-N-ACETYLMURAMOYL-PENTAPEPTIDE-TRANSFERASE HOMOLOG"/>
    <property type="match status" value="1"/>
</dbReference>
<feature type="transmembrane region" description="Helical" evidence="13">
    <location>
        <begin position="74"/>
        <end position="93"/>
    </location>
</feature>
<evidence type="ECO:0000313" key="16">
    <source>
        <dbReference type="EMBL" id="AEF85585.1"/>
    </source>
</evidence>
<comment type="cofactor">
    <cofactor evidence="13 15">
        <name>Mg(2+)</name>
        <dbReference type="ChEBI" id="CHEBI:18420"/>
    </cofactor>
</comment>
<evidence type="ECO:0000313" key="17">
    <source>
        <dbReference type="Proteomes" id="UP000009223"/>
    </source>
</evidence>
<dbReference type="AlphaFoldDB" id="F5YGK5"/>
<evidence type="ECO:0000256" key="13">
    <source>
        <dbReference type="HAMAP-Rule" id="MF_00038"/>
    </source>
</evidence>
<keyword evidence="13 15" id="KW-0479">Metal-binding</keyword>
<keyword evidence="13" id="KW-1003">Cell membrane</keyword>
<comment type="pathway">
    <text evidence="13">Cell wall biogenesis; peptidoglycan biosynthesis.</text>
</comment>
<keyword evidence="7 13" id="KW-0133">Cell shape</keyword>
<dbReference type="GO" id="GO:0009252">
    <property type="term" value="P:peptidoglycan biosynthetic process"/>
    <property type="evidence" value="ECO:0007669"/>
    <property type="project" value="UniProtKB-UniRule"/>
</dbReference>
<keyword evidence="9 13" id="KW-1133">Transmembrane helix</keyword>
<dbReference type="eggNOG" id="COG0472">
    <property type="taxonomic scope" value="Bacteria"/>
</dbReference>
<evidence type="ECO:0000256" key="7">
    <source>
        <dbReference type="ARBA" id="ARBA00022960"/>
    </source>
</evidence>
<dbReference type="OrthoDB" id="9805475at2"/>
<evidence type="ECO:0000256" key="14">
    <source>
        <dbReference type="NCBIfam" id="TIGR00445"/>
    </source>
</evidence>
<evidence type="ECO:0000256" key="12">
    <source>
        <dbReference type="ARBA" id="ARBA00023316"/>
    </source>
</evidence>
<dbReference type="GO" id="GO:0051301">
    <property type="term" value="P:cell division"/>
    <property type="evidence" value="ECO:0007669"/>
    <property type="project" value="UniProtKB-KW"/>
</dbReference>
<keyword evidence="4 13" id="KW-0132">Cell division</keyword>
<dbReference type="PROSITE" id="PS01348">
    <property type="entry name" value="MRAY_2"/>
    <property type="match status" value="1"/>
</dbReference>
<dbReference type="CDD" id="cd06852">
    <property type="entry name" value="GT_MraY"/>
    <property type="match status" value="1"/>
</dbReference>
<dbReference type="InterPro" id="IPR000715">
    <property type="entry name" value="Glycosyl_transferase_4"/>
</dbReference>
<feature type="transmembrane region" description="Helical" evidence="13">
    <location>
        <begin position="199"/>
        <end position="219"/>
    </location>
</feature>
<dbReference type="GO" id="GO:0071555">
    <property type="term" value="P:cell wall organization"/>
    <property type="evidence" value="ECO:0007669"/>
    <property type="project" value="UniProtKB-KW"/>
</dbReference>
<dbReference type="KEGG" id="tpi:TREPR_2573"/>
<keyword evidence="5 13" id="KW-0808">Transferase</keyword>
<sequence length="359" mass="39334">MFLEFIYPLVKYFTPLNVFQYLTFRGAYAALTTLLLSFVFGPHLILALKKLKIGQPIRDDGPATHLKKDGTPTMGGVIIIFSTLISVLLWMDLDNGKVWLTLGAFIAFGIIGFADDIIKVRRHNSDGLPVWAKLVGQFAVAITVTLILYNSGEEGITDLYVPFFKNPVVDMGVWWIPFAVLLLVGESNAVNLSDGLDGLASGLLILVCIALAILTYISGRSDYSSYLGIPYILGGGELTVFCFALVGSCIGFLWHNAHPAEVFMGDVGSLSMGGVIATISLIIKKEILVLIIGGVFVLEAASVIIQVLIFKLRKKRVFKMAPLHHHFEKSGWAETKVVIRFWILGGLFIIIALSTLKIQ</sequence>
<dbReference type="HOGENOM" id="CLU_023982_0_0_12"/>
<feature type="transmembrane region" description="Helical" evidence="13">
    <location>
        <begin position="337"/>
        <end position="356"/>
    </location>
</feature>
<feature type="transmembrane region" description="Helical" evidence="13">
    <location>
        <begin position="231"/>
        <end position="255"/>
    </location>
</feature>
<dbReference type="InterPro" id="IPR003524">
    <property type="entry name" value="PNAcMuramoyl-5peptid_Trfase"/>
</dbReference>
<comment type="function">
    <text evidence="13">Catalyzes the initial step of the lipid cycle reactions in the biosynthesis of the cell wall peptidoglycan: transfers peptidoglycan precursor phospho-MurNAc-pentapeptide from UDP-MurNAc-pentapeptide onto the lipid carrier undecaprenyl phosphate, yielding undecaprenyl-pyrophosphoryl-MurNAc-pentapeptide, known as lipid I.</text>
</comment>
<comment type="subcellular location">
    <subcellularLocation>
        <location evidence="13">Cell inner membrane</location>
        <topology evidence="13">Multi-pass membrane protein</topology>
    </subcellularLocation>
    <subcellularLocation>
        <location evidence="1">Membrane</location>
        <topology evidence="1">Multi-pass membrane protein</topology>
    </subcellularLocation>
</comment>
<keyword evidence="13 15" id="KW-0460">Magnesium</keyword>
<feature type="binding site" evidence="15">
    <location>
        <position position="191"/>
    </location>
    <ligand>
        <name>Mg(2+)</name>
        <dbReference type="ChEBI" id="CHEBI:18420"/>
    </ligand>
</feature>